<dbReference type="SUPFAM" id="SSF47226">
    <property type="entry name" value="Histidine-containing phosphotransfer domain, HPT domain"/>
    <property type="match status" value="1"/>
</dbReference>
<evidence type="ECO:0000313" key="3">
    <source>
        <dbReference type="EMBL" id="KIM96961.1"/>
    </source>
</evidence>
<dbReference type="PANTHER" id="PTHR28242">
    <property type="entry name" value="PHOSPHORELAY INTERMEDIATE PROTEIN YPD1"/>
    <property type="match status" value="1"/>
</dbReference>
<protein>
    <recommendedName>
        <fullName evidence="2">HPt domain-containing protein</fullName>
    </recommendedName>
</protein>
<evidence type="ECO:0000256" key="1">
    <source>
        <dbReference type="PROSITE-ProRule" id="PRU00110"/>
    </source>
</evidence>
<dbReference type="GO" id="GO:0000160">
    <property type="term" value="P:phosphorelay signal transduction system"/>
    <property type="evidence" value="ECO:0007669"/>
    <property type="project" value="InterPro"/>
</dbReference>
<dbReference type="InParanoid" id="A0A0C3H346"/>
<accession>A0A0C3H346</accession>
<dbReference type="GO" id="GO:0005737">
    <property type="term" value="C:cytoplasm"/>
    <property type="evidence" value="ECO:0007669"/>
    <property type="project" value="TreeGrafter"/>
</dbReference>
<dbReference type="OrthoDB" id="1673781at2759"/>
<feature type="modified residue" description="Phosphohistidine" evidence="1">
    <location>
        <position position="83"/>
    </location>
</feature>
<dbReference type="InterPro" id="IPR008207">
    <property type="entry name" value="Sig_transdc_His_kin_Hpt_dom"/>
</dbReference>
<dbReference type="GO" id="GO:0005634">
    <property type="term" value="C:nucleus"/>
    <property type="evidence" value="ECO:0007669"/>
    <property type="project" value="TreeGrafter"/>
</dbReference>
<dbReference type="Gene3D" id="1.20.120.160">
    <property type="entry name" value="HPT domain"/>
    <property type="match status" value="1"/>
</dbReference>
<sequence length="153" mass="16593">MPDSTRHAVEDRTEGGLAGLQELPGSIDVSAFAQILCMDDDEDEHEFSQSIVLAFFDQAKQTFAKMDNAVGAGDLAELSSLGHLLKSSSATLGLTKIKDNCRDIQYYGLKKDDTGVVDEPDDGKCLSRIKDSLTAVKGECDRVENALQKFFAS</sequence>
<dbReference type="InterPro" id="IPR045871">
    <property type="entry name" value="AHP1-5/YPD1"/>
</dbReference>
<keyword evidence="4" id="KW-1185">Reference proteome</keyword>
<dbReference type="PROSITE" id="PS50894">
    <property type="entry name" value="HPT"/>
    <property type="match status" value="1"/>
</dbReference>
<dbReference type="Proteomes" id="UP000054321">
    <property type="component" value="Unassembled WGS sequence"/>
</dbReference>
<keyword evidence="1" id="KW-0597">Phosphoprotein</keyword>
<name>A0A0C3H346_OIDMZ</name>
<evidence type="ECO:0000313" key="4">
    <source>
        <dbReference type="Proteomes" id="UP000054321"/>
    </source>
</evidence>
<dbReference type="HOGENOM" id="CLU_085158_2_1_1"/>
<dbReference type="Pfam" id="PF01627">
    <property type="entry name" value="Hpt"/>
    <property type="match status" value="1"/>
</dbReference>
<proteinExistence type="predicted"/>
<dbReference type="STRING" id="913774.A0A0C3H346"/>
<reference evidence="4" key="2">
    <citation type="submission" date="2015-01" db="EMBL/GenBank/DDBJ databases">
        <title>Evolutionary Origins and Diversification of the Mycorrhizal Mutualists.</title>
        <authorList>
            <consortium name="DOE Joint Genome Institute"/>
            <consortium name="Mycorrhizal Genomics Consortium"/>
            <person name="Kohler A."/>
            <person name="Kuo A."/>
            <person name="Nagy L.G."/>
            <person name="Floudas D."/>
            <person name="Copeland A."/>
            <person name="Barry K.W."/>
            <person name="Cichocki N."/>
            <person name="Veneault-Fourrey C."/>
            <person name="LaButti K."/>
            <person name="Lindquist E.A."/>
            <person name="Lipzen A."/>
            <person name="Lundell T."/>
            <person name="Morin E."/>
            <person name="Murat C."/>
            <person name="Riley R."/>
            <person name="Ohm R."/>
            <person name="Sun H."/>
            <person name="Tunlid A."/>
            <person name="Henrissat B."/>
            <person name="Grigoriev I.V."/>
            <person name="Hibbett D.S."/>
            <person name="Martin F."/>
        </authorList>
    </citation>
    <scope>NUCLEOTIDE SEQUENCE [LARGE SCALE GENOMIC DNA]</scope>
    <source>
        <strain evidence="4">Zn</strain>
    </source>
</reference>
<dbReference type="EMBL" id="KN832883">
    <property type="protein sequence ID" value="KIM96961.1"/>
    <property type="molecule type" value="Genomic_DNA"/>
</dbReference>
<dbReference type="AlphaFoldDB" id="A0A0C3H346"/>
<dbReference type="PANTHER" id="PTHR28242:SF52">
    <property type="entry name" value="PHOSPHORELAY INTERMEDIATE PROTEIN YPD1"/>
    <property type="match status" value="1"/>
</dbReference>
<gene>
    <name evidence="3" type="ORF">OIDMADRAFT_32848</name>
</gene>
<feature type="domain" description="HPt" evidence="2">
    <location>
        <begin position="44"/>
        <end position="150"/>
    </location>
</feature>
<dbReference type="InterPro" id="IPR036641">
    <property type="entry name" value="HPT_dom_sf"/>
</dbReference>
<organism evidence="3 4">
    <name type="scientific">Oidiodendron maius (strain Zn)</name>
    <dbReference type="NCBI Taxonomy" id="913774"/>
    <lineage>
        <taxon>Eukaryota</taxon>
        <taxon>Fungi</taxon>
        <taxon>Dikarya</taxon>
        <taxon>Ascomycota</taxon>
        <taxon>Pezizomycotina</taxon>
        <taxon>Leotiomycetes</taxon>
        <taxon>Leotiomycetes incertae sedis</taxon>
        <taxon>Myxotrichaceae</taxon>
        <taxon>Oidiodendron</taxon>
    </lineage>
</organism>
<dbReference type="FunCoup" id="A0A0C3H346">
    <property type="interactions" value="107"/>
</dbReference>
<dbReference type="GO" id="GO:0043424">
    <property type="term" value="F:protein histidine kinase binding"/>
    <property type="evidence" value="ECO:0007669"/>
    <property type="project" value="InterPro"/>
</dbReference>
<reference evidence="3 4" key="1">
    <citation type="submission" date="2014-04" db="EMBL/GenBank/DDBJ databases">
        <authorList>
            <consortium name="DOE Joint Genome Institute"/>
            <person name="Kuo A."/>
            <person name="Martino E."/>
            <person name="Perotto S."/>
            <person name="Kohler A."/>
            <person name="Nagy L.G."/>
            <person name="Floudas D."/>
            <person name="Copeland A."/>
            <person name="Barry K.W."/>
            <person name="Cichocki N."/>
            <person name="Veneault-Fourrey C."/>
            <person name="LaButti K."/>
            <person name="Lindquist E.A."/>
            <person name="Lipzen A."/>
            <person name="Lundell T."/>
            <person name="Morin E."/>
            <person name="Murat C."/>
            <person name="Sun H."/>
            <person name="Tunlid A."/>
            <person name="Henrissat B."/>
            <person name="Grigoriev I.V."/>
            <person name="Hibbett D.S."/>
            <person name="Martin F."/>
            <person name="Nordberg H.P."/>
            <person name="Cantor M.N."/>
            <person name="Hua S.X."/>
        </authorList>
    </citation>
    <scope>NUCLEOTIDE SEQUENCE [LARGE SCALE GENOMIC DNA]</scope>
    <source>
        <strain evidence="3 4">Zn</strain>
    </source>
</reference>
<evidence type="ECO:0000259" key="2">
    <source>
        <dbReference type="PROSITE" id="PS50894"/>
    </source>
</evidence>
<dbReference type="GO" id="GO:0009927">
    <property type="term" value="F:histidine phosphotransfer kinase activity"/>
    <property type="evidence" value="ECO:0007669"/>
    <property type="project" value="InterPro"/>
</dbReference>